<dbReference type="SUPFAM" id="SSF47874">
    <property type="entry name" value="Annexin"/>
    <property type="match status" value="1"/>
</dbReference>
<dbReference type="PROSITE" id="PS51897">
    <property type="entry name" value="ANNEXIN_2"/>
    <property type="match status" value="1"/>
</dbReference>
<sequence length="287" mass="32979">MALPGDLDALTKAFSGFGVDENSIISILGKWHPEQRKSFRKGFPQFFREDKRLFERWDERHIAFLEHEFLRFKNAMVLWTLHPWERDARLAKEALAKGDYDILVEIACTRSSEELLGARRAYHSLFDHSIEEDVAYSVNDSNRNLLVALVSSYRYEGARVNEEIAETEAKTLSEAIKNAEKRPIENEEVVRIITTRSKLHLKAVFNYYKEISGTTTEEILASALKGSADEKNKQALTRVIVTQADSYMKEISEEYHKQHGVSLSQKIEETTNGNYKDFLLTLVARGD</sequence>
<evidence type="ECO:0000256" key="4">
    <source>
        <dbReference type="ARBA" id="ARBA00023216"/>
    </source>
</evidence>
<dbReference type="GeneID" id="104590189"/>
<dbReference type="Pfam" id="PF00191">
    <property type="entry name" value="Annexin"/>
    <property type="match status" value="2"/>
</dbReference>
<dbReference type="FunFam" id="1.10.220.10:FF:000014">
    <property type="entry name" value="annexin D4"/>
    <property type="match status" value="1"/>
</dbReference>
<dbReference type="InterPro" id="IPR018502">
    <property type="entry name" value="Annexin_repeat"/>
</dbReference>
<dbReference type="OrthoDB" id="37886at2759"/>
<dbReference type="RefSeq" id="XP_010247046.1">
    <property type="nucleotide sequence ID" value="XM_010248744.1"/>
</dbReference>
<dbReference type="GO" id="GO:0006950">
    <property type="term" value="P:response to stress"/>
    <property type="evidence" value="ECO:0007669"/>
    <property type="project" value="UniProtKB-ARBA"/>
</dbReference>
<keyword evidence="1" id="KW-0479">Metal-binding</keyword>
<dbReference type="PANTHER" id="PTHR10502">
    <property type="entry name" value="ANNEXIN"/>
    <property type="match status" value="1"/>
</dbReference>
<keyword evidence="6" id="KW-1185">Reference proteome</keyword>
<dbReference type="GO" id="GO:0005544">
    <property type="term" value="F:calcium-dependent phospholipid binding"/>
    <property type="evidence" value="ECO:0007669"/>
    <property type="project" value="UniProtKB-KW"/>
</dbReference>
<keyword evidence="4" id="KW-0041">Annexin</keyword>
<keyword evidence="5" id="KW-0111">Calcium/phospholipid-binding</keyword>
<reference evidence="7" key="1">
    <citation type="submission" date="2025-08" db="UniProtKB">
        <authorList>
            <consortium name="RefSeq"/>
        </authorList>
    </citation>
    <scope>IDENTIFICATION</scope>
</reference>
<dbReference type="FunFam" id="1.10.220.10:FF:000006">
    <property type="entry name" value="Annexin"/>
    <property type="match status" value="1"/>
</dbReference>
<name>A0A1U7Z4B7_NELNU</name>
<keyword evidence="3" id="KW-0106">Calcium</keyword>
<gene>
    <name evidence="7" type="primary">LOC104590189</name>
</gene>
<dbReference type="Proteomes" id="UP000189703">
    <property type="component" value="Unplaced"/>
</dbReference>
<evidence type="ECO:0000256" key="5">
    <source>
        <dbReference type="ARBA" id="ARBA00023302"/>
    </source>
</evidence>
<proteinExistence type="predicted"/>
<evidence type="ECO:0000313" key="6">
    <source>
        <dbReference type="Proteomes" id="UP000189703"/>
    </source>
</evidence>
<evidence type="ECO:0000256" key="1">
    <source>
        <dbReference type="ARBA" id="ARBA00022723"/>
    </source>
</evidence>
<evidence type="ECO:0000256" key="2">
    <source>
        <dbReference type="ARBA" id="ARBA00022737"/>
    </source>
</evidence>
<organism evidence="6 7">
    <name type="scientific">Nelumbo nucifera</name>
    <name type="common">Sacred lotus</name>
    <dbReference type="NCBI Taxonomy" id="4432"/>
    <lineage>
        <taxon>Eukaryota</taxon>
        <taxon>Viridiplantae</taxon>
        <taxon>Streptophyta</taxon>
        <taxon>Embryophyta</taxon>
        <taxon>Tracheophyta</taxon>
        <taxon>Spermatophyta</taxon>
        <taxon>Magnoliopsida</taxon>
        <taxon>Proteales</taxon>
        <taxon>Nelumbonaceae</taxon>
        <taxon>Nelumbo</taxon>
    </lineage>
</organism>
<evidence type="ECO:0000313" key="7">
    <source>
        <dbReference type="RefSeq" id="XP_010247046.1"/>
    </source>
</evidence>
<dbReference type="InterPro" id="IPR037104">
    <property type="entry name" value="Annexin_sf"/>
</dbReference>
<evidence type="ECO:0000256" key="3">
    <source>
        <dbReference type="ARBA" id="ARBA00022837"/>
    </source>
</evidence>
<keyword evidence="2" id="KW-0677">Repeat</keyword>
<accession>A0A1U7Z4B7</accession>
<dbReference type="AlphaFoldDB" id="A0A1U7Z4B7"/>
<dbReference type="SMART" id="SM00335">
    <property type="entry name" value="ANX"/>
    <property type="match status" value="2"/>
</dbReference>
<dbReference type="GO" id="GO:0005509">
    <property type="term" value="F:calcium ion binding"/>
    <property type="evidence" value="ECO:0007669"/>
    <property type="project" value="InterPro"/>
</dbReference>
<dbReference type="PANTHER" id="PTHR10502:SF196">
    <property type="entry name" value="ANNEXIN D4"/>
    <property type="match status" value="1"/>
</dbReference>
<protein>
    <submittedName>
        <fullName evidence="7">Annexin D4-like isoform X2</fullName>
    </submittedName>
</protein>
<dbReference type="Gene3D" id="1.10.220.10">
    <property type="entry name" value="Annexin"/>
    <property type="match status" value="4"/>
</dbReference>